<feature type="chain" id="PRO_5045251668" evidence="1">
    <location>
        <begin position="22"/>
        <end position="216"/>
    </location>
</feature>
<sequence>MSSQRLWACLFLLALPTVGQAGEDWSIVPRRNVGPLVAGMTEEALISTLPTGLVRRVPRNLEEGQSTCGTTVFAGTPDEFFVEWRGAPIFDYPDVATVADCAALPPLRDPVFATITRGRWRTADGVGAGITLEKLSEIVGRPITFSMCGCDFGGRVFDGAPDGLSLILDWPAQAEAALGIVPRHEDDYAVTTSDINPAAMAKFTVSAIRVDLLAAP</sequence>
<reference evidence="2" key="1">
    <citation type="submission" date="2022-04" db="EMBL/GenBank/DDBJ databases">
        <title>Shinella lacus sp. nov., a novel member of the genus Shinella from water.</title>
        <authorList>
            <person name="Deng Y."/>
        </authorList>
    </citation>
    <scope>NUCLEOTIDE SEQUENCE</scope>
    <source>
        <strain evidence="2">JCM 31239</strain>
    </source>
</reference>
<evidence type="ECO:0000313" key="3">
    <source>
        <dbReference type="Proteomes" id="UP001177080"/>
    </source>
</evidence>
<proteinExistence type="predicted"/>
<dbReference type="RefSeq" id="WP_244762108.1">
    <property type="nucleotide sequence ID" value="NZ_JALJCJ010000004.1"/>
</dbReference>
<organism evidence="2 3">
    <name type="scientific">Shinella curvata</name>
    <dbReference type="NCBI Taxonomy" id="1817964"/>
    <lineage>
        <taxon>Bacteria</taxon>
        <taxon>Pseudomonadati</taxon>
        <taxon>Pseudomonadota</taxon>
        <taxon>Alphaproteobacteria</taxon>
        <taxon>Hyphomicrobiales</taxon>
        <taxon>Rhizobiaceae</taxon>
        <taxon>Shinella</taxon>
    </lineage>
</organism>
<evidence type="ECO:0000313" key="2">
    <source>
        <dbReference type="EMBL" id="MDO6120432.1"/>
    </source>
</evidence>
<feature type="signal peptide" evidence="1">
    <location>
        <begin position="1"/>
        <end position="21"/>
    </location>
</feature>
<comment type="caution">
    <text evidence="2">The sequence shown here is derived from an EMBL/GenBank/DDBJ whole genome shotgun (WGS) entry which is preliminary data.</text>
</comment>
<keyword evidence="3" id="KW-1185">Reference proteome</keyword>
<dbReference type="Proteomes" id="UP001177080">
    <property type="component" value="Unassembled WGS sequence"/>
</dbReference>
<accession>A0ABT8X9K1</accession>
<keyword evidence="1" id="KW-0732">Signal</keyword>
<evidence type="ECO:0000256" key="1">
    <source>
        <dbReference type="SAM" id="SignalP"/>
    </source>
</evidence>
<name>A0ABT8X9K1_9HYPH</name>
<dbReference type="EMBL" id="WHSC02000002">
    <property type="protein sequence ID" value="MDO6120432.1"/>
    <property type="molecule type" value="Genomic_DNA"/>
</dbReference>
<gene>
    <name evidence="2" type="ORF">GB928_004475</name>
</gene>
<protein>
    <submittedName>
        <fullName evidence="2">Uncharacterized protein</fullName>
    </submittedName>
</protein>